<dbReference type="InterPro" id="IPR000182">
    <property type="entry name" value="GNAT_dom"/>
</dbReference>
<dbReference type="AlphaFoldDB" id="B4D822"/>
<evidence type="ECO:0000313" key="2">
    <source>
        <dbReference type="EMBL" id="EDY17376.1"/>
    </source>
</evidence>
<comment type="caution">
    <text evidence="2">The sequence shown here is derived from an EMBL/GenBank/DDBJ whole genome shotgun (WGS) entry which is preliminary data.</text>
</comment>
<dbReference type="RefSeq" id="WP_006982383.1">
    <property type="nucleotide sequence ID" value="NZ_ABVL01000020.1"/>
</dbReference>
<name>B4D822_9BACT</name>
<keyword evidence="3" id="KW-1185">Reference proteome</keyword>
<dbReference type="EMBL" id="ABVL01000020">
    <property type="protein sequence ID" value="EDY17376.1"/>
    <property type="molecule type" value="Genomic_DNA"/>
</dbReference>
<dbReference type="CDD" id="cd04301">
    <property type="entry name" value="NAT_SF"/>
    <property type="match status" value="1"/>
</dbReference>
<organism evidence="2 3">
    <name type="scientific">Chthoniobacter flavus Ellin428</name>
    <dbReference type="NCBI Taxonomy" id="497964"/>
    <lineage>
        <taxon>Bacteria</taxon>
        <taxon>Pseudomonadati</taxon>
        <taxon>Verrucomicrobiota</taxon>
        <taxon>Spartobacteria</taxon>
        <taxon>Chthoniobacterales</taxon>
        <taxon>Chthoniobacteraceae</taxon>
        <taxon>Chthoniobacter</taxon>
    </lineage>
</organism>
<reference evidence="2 3" key="1">
    <citation type="journal article" date="2011" name="J. Bacteriol.">
        <title>Genome sequence of Chthoniobacter flavus Ellin428, an aerobic heterotrophic soil bacterium.</title>
        <authorList>
            <person name="Kant R."/>
            <person name="van Passel M.W."/>
            <person name="Palva A."/>
            <person name="Lucas S."/>
            <person name="Lapidus A."/>
            <person name="Glavina Del Rio T."/>
            <person name="Dalin E."/>
            <person name="Tice H."/>
            <person name="Bruce D."/>
            <person name="Goodwin L."/>
            <person name="Pitluck S."/>
            <person name="Larimer F.W."/>
            <person name="Land M.L."/>
            <person name="Hauser L."/>
            <person name="Sangwan P."/>
            <person name="de Vos W.M."/>
            <person name="Janssen P.H."/>
            <person name="Smidt H."/>
        </authorList>
    </citation>
    <scope>NUCLEOTIDE SEQUENCE [LARGE SCALE GENOMIC DNA]</scope>
    <source>
        <strain evidence="2 3">Ellin428</strain>
    </source>
</reference>
<feature type="domain" description="N-acetyltransferase" evidence="1">
    <location>
        <begin position="45"/>
        <end position="115"/>
    </location>
</feature>
<dbReference type="InParanoid" id="B4D822"/>
<dbReference type="Gene3D" id="3.40.630.30">
    <property type="match status" value="1"/>
</dbReference>
<dbReference type="STRING" id="497964.CfE428DRAFT_5062"/>
<dbReference type="InterPro" id="IPR016181">
    <property type="entry name" value="Acyl_CoA_acyltransferase"/>
</dbReference>
<evidence type="ECO:0000313" key="3">
    <source>
        <dbReference type="Proteomes" id="UP000005824"/>
    </source>
</evidence>
<accession>B4D822</accession>
<proteinExistence type="predicted"/>
<gene>
    <name evidence="2" type="ORF">CfE428DRAFT_5062</name>
</gene>
<protein>
    <recommendedName>
        <fullName evidence="1">N-acetyltransferase domain-containing protein</fullName>
    </recommendedName>
</protein>
<dbReference type="GO" id="GO:0016747">
    <property type="term" value="F:acyltransferase activity, transferring groups other than amino-acyl groups"/>
    <property type="evidence" value="ECO:0007669"/>
    <property type="project" value="InterPro"/>
</dbReference>
<dbReference type="SUPFAM" id="SSF55729">
    <property type="entry name" value="Acyl-CoA N-acyltransferases (Nat)"/>
    <property type="match status" value="1"/>
</dbReference>
<dbReference type="Pfam" id="PF00583">
    <property type="entry name" value="Acetyltransf_1"/>
    <property type="match status" value="1"/>
</dbReference>
<dbReference type="Proteomes" id="UP000005824">
    <property type="component" value="Unassembled WGS sequence"/>
</dbReference>
<dbReference type="eggNOG" id="COG0456">
    <property type="taxonomic scope" value="Bacteria"/>
</dbReference>
<sequence length="143" mass="16126">MSEGTAELPAPPAVLRDTLAGDAEFLYRVYAGTRAEELAMTNWSAEQKEQFCRMQFQAQTTDYRANYPQARHSIIEREGTPVGRLIIERKEREICIIDIAILPEARGGGIGTHFLRDSWRKPPPPARRCGSTSRNLTVRYGCT</sequence>
<evidence type="ECO:0000259" key="1">
    <source>
        <dbReference type="Pfam" id="PF00583"/>
    </source>
</evidence>